<dbReference type="PANTHER" id="PTHR47510">
    <property type="entry name" value="REVERSE TRANSCRIPTASE DOMAIN-CONTAINING PROTEIN"/>
    <property type="match status" value="1"/>
</dbReference>
<reference evidence="1 2" key="1">
    <citation type="submission" date="2022-05" db="EMBL/GenBank/DDBJ databases">
        <authorList>
            <consortium name="Genoscope - CEA"/>
            <person name="William W."/>
        </authorList>
    </citation>
    <scope>NUCLEOTIDE SEQUENCE [LARGE SCALE GENOMIC DNA]</scope>
</reference>
<dbReference type="Proteomes" id="UP001159427">
    <property type="component" value="Unassembled WGS sequence"/>
</dbReference>
<name>A0ABN8LNQ8_9CNID</name>
<evidence type="ECO:0000313" key="2">
    <source>
        <dbReference type="Proteomes" id="UP001159427"/>
    </source>
</evidence>
<proteinExistence type="predicted"/>
<organism evidence="1 2">
    <name type="scientific">Porites evermanni</name>
    <dbReference type="NCBI Taxonomy" id="104178"/>
    <lineage>
        <taxon>Eukaryota</taxon>
        <taxon>Metazoa</taxon>
        <taxon>Cnidaria</taxon>
        <taxon>Anthozoa</taxon>
        <taxon>Hexacorallia</taxon>
        <taxon>Scleractinia</taxon>
        <taxon>Fungiina</taxon>
        <taxon>Poritidae</taxon>
        <taxon>Porites</taxon>
    </lineage>
</organism>
<protein>
    <submittedName>
        <fullName evidence="1">Uncharacterized protein</fullName>
    </submittedName>
</protein>
<sequence>MSGWKALVDFPTRGDACLDNCLTSHPDLFNKCHSFQLLIKTDHTAVILLAGTKLKPICCKVLIWDCRENRKAVLYTALAEENWDNVLAAPDVQQAVCVLEEKIHGLMDRCMPVKTVSMSSHDDLPWMTPLLKSMIRMKSRVSCLSKDRLCGINKRIADIISENRRKCYGYPSR</sequence>
<keyword evidence="2" id="KW-1185">Reference proteome</keyword>
<evidence type="ECO:0000313" key="1">
    <source>
        <dbReference type="EMBL" id="CAH3015686.1"/>
    </source>
</evidence>
<dbReference type="EMBL" id="CALNXI010000027">
    <property type="protein sequence ID" value="CAH3015686.1"/>
    <property type="molecule type" value="Genomic_DNA"/>
</dbReference>
<comment type="caution">
    <text evidence="1">The sequence shown here is derived from an EMBL/GenBank/DDBJ whole genome shotgun (WGS) entry which is preliminary data.</text>
</comment>
<dbReference type="PANTHER" id="PTHR47510:SF3">
    <property type="entry name" value="ENDO_EXONUCLEASE_PHOSPHATASE DOMAIN-CONTAINING PROTEIN"/>
    <property type="match status" value="1"/>
</dbReference>
<gene>
    <name evidence="1" type="ORF">PEVE_00020036</name>
</gene>
<accession>A0ABN8LNQ8</accession>